<feature type="transmembrane region" description="Helical" evidence="1">
    <location>
        <begin position="80"/>
        <end position="97"/>
    </location>
</feature>
<gene>
    <name evidence="2" type="ORF">N0B51_02030</name>
</gene>
<evidence type="ECO:0000313" key="3">
    <source>
        <dbReference type="Proteomes" id="UP001142648"/>
    </source>
</evidence>
<keyword evidence="3" id="KW-1185">Reference proteome</keyword>
<feature type="transmembrane region" description="Helical" evidence="1">
    <location>
        <begin position="142"/>
        <end position="163"/>
    </location>
</feature>
<keyword evidence="1" id="KW-1133">Transmembrane helix</keyword>
<protein>
    <submittedName>
        <fullName evidence="2">Uncharacterized protein</fullName>
    </submittedName>
</protein>
<organism evidence="2 3">
    <name type="scientific">Tsuneonella litorea</name>
    <dbReference type="NCBI Taxonomy" id="2976475"/>
    <lineage>
        <taxon>Bacteria</taxon>
        <taxon>Pseudomonadati</taxon>
        <taxon>Pseudomonadota</taxon>
        <taxon>Alphaproteobacteria</taxon>
        <taxon>Sphingomonadales</taxon>
        <taxon>Erythrobacteraceae</taxon>
        <taxon>Tsuneonella</taxon>
    </lineage>
</organism>
<evidence type="ECO:0000256" key="1">
    <source>
        <dbReference type="SAM" id="Phobius"/>
    </source>
</evidence>
<comment type="caution">
    <text evidence="2">The sequence shown here is derived from an EMBL/GenBank/DDBJ whole genome shotgun (WGS) entry which is preliminary data.</text>
</comment>
<name>A0A9X2VYQ8_9SPHN</name>
<sequence length="202" mass="21174">MPAAGTLRASPALWAGLAFAAFGADVALALTGAIGKPLALLLLIVPTALLYRAMRLAGGSAAGGACQPKGEVQRRYVRRVMAFTAAYLLAFALQALVAAQSHPPVPLRAALGLLPALAILGVFWAIGRLIVEETDEFMRMLVVRQVLVATALTLSAATVWGFLEAADAVPHVDAYWIAVVWFFGQFAGAVANRVTYGSWGAL</sequence>
<evidence type="ECO:0000313" key="2">
    <source>
        <dbReference type="EMBL" id="MCT2557753.1"/>
    </source>
</evidence>
<dbReference type="RefSeq" id="WP_259960798.1">
    <property type="nucleotide sequence ID" value="NZ_JAOAMV010000001.1"/>
</dbReference>
<reference evidence="2" key="1">
    <citation type="submission" date="2022-09" db="EMBL/GenBank/DDBJ databases">
        <title>The genome sequence of Tsuneonella sp. YG55.</title>
        <authorList>
            <person name="Liu Y."/>
        </authorList>
    </citation>
    <scope>NUCLEOTIDE SEQUENCE</scope>
    <source>
        <strain evidence="2">YG55</strain>
    </source>
</reference>
<feature type="transmembrane region" description="Helical" evidence="1">
    <location>
        <begin position="109"/>
        <end position="130"/>
    </location>
</feature>
<accession>A0A9X2VYQ8</accession>
<feature type="transmembrane region" description="Helical" evidence="1">
    <location>
        <begin position="175"/>
        <end position="196"/>
    </location>
</feature>
<dbReference type="Proteomes" id="UP001142648">
    <property type="component" value="Unassembled WGS sequence"/>
</dbReference>
<dbReference type="AlphaFoldDB" id="A0A9X2VYQ8"/>
<keyword evidence="1" id="KW-0472">Membrane</keyword>
<feature type="transmembrane region" description="Helical" evidence="1">
    <location>
        <begin position="33"/>
        <end position="51"/>
    </location>
</feature>
<proteinExistence type="predicted"/>
<dbReference type="EMBL" id="JAOAMV010000001">
    <property type="protein sequence ID" value="MCT2557753.1"/>
    <property type="molecule type" value="Genomic_DNA"/>
</dbReference>
<keyword evidence="1" id="KW-0812">Transmembrane</keyword>